<sequence>SHSKAASDKETTPNKSRLARLDVEYMQQILDQEILAKKGVQPNHVHLTDSQNNKLGRFSIQNRLPPSQGHSVQ</sequence>
<feature type="region of interest" description="Disordered" evidence="1">
    <location>
        <begin position="45"/>
        <end position="73"/>
    </location>
</feature>
<feature type="compositionally biased region" description="Polar residues" evidence="1">
    <location>
        <begin position="48"/>
        <end position="73"/>
    </location>
</feature>
<evidence type="ECO:0000313" key="2">
    <source>
        <dbReference type="EMBL" id="CEK51418.1"/>
    </source>
</evidence>
<accession>A0A0B6Y5R0</accession>
<feature type="non-terminal residue" evidence="2">
    <location>
        <position position="73"/>
    </location>
</feature>
<evidence type="ECO:0000256" key="1">
    <source>
        <dbReference type="SAM" id="MobiDB-lite"/>
    </source>
</evidence>
<gene>
    <name evidence="2" type="primary">ORF13371</name>
</gene>
<dbReference type="EMBL" id="HACG01004553">
    <property type="protein sequence ID" value="CEK51418.1"/>
    <property type="molecule type" value="Transcribed_RNA"/>
</dbReference>
<name>A0A0B6Y5R0_9EUPU</name>
<dbReference type="AlphaFoldDB" id="A0A0B6Y5R0"/>
<organism evidence="2">
    <name type="scientific">Arion vulgaris</name>
    <dbReference type="NCBI Taxonomy" id="1028688"/>
    <lineage>
        <taxon>Eukaryota</taxon>
        <taxon>Metazoa</taxon>
        <taxon>Spiralia</taxon>
        <taxon>Lophotrochozoa</taxon>
        <taxon>Mollusca</taxon>
        <taxon>Gastropoda</taxon>
        <taxon>Heterobranchia</taxon>
        <taxon>Euthyneura</taxon>
        <taxon>Panpulmonata</taxon>
        <taxon>Eupulmonata</taxon>
        <taxon>Stylommatophora</taxon>
        <taxon>Helicina</taxon>
        <taxon>Arionoidea</taxon>
        <taxon>Arionidae</taxon>
        <taxon>Arion</taxon>
    </lineage>
</organism>
<protein>
    <submittedName>
        <fullName evidence="2">Uncharacterized protein</fullName>
    </submittedName>
</protein>
<proteinExistence type="predicted"/>
<reference evidence="2" key="1">
    <citation type="submission" date="2014-12" db="EMBL/GenBank/DDBJ databases">
        <title>Insight into the proteome of Arion vulgaris.</title>
        <authorList>
            <person name="Aradska J."/>
            <person name="Bulat T."/>
            <person name="Smidak R."/>
            <person name="Sarate P."/>
            <person name="Gangsoo J."/>
            <person name="Sialana F."/>
            <person name="Bilban M."/>
            <person name="Lubec G."/>
        </authorList>
    </citation>
    <scope>NUCLEOTIDE SEQUENCE</scope>
    <source>
        <tissue evidence="2">Skin</tissue>
    </source>
</reference>
<feature type="non-terminal residue" evidence="2">
    <location>
        <position position="1"/>
    </location>
</feature>